<accession>F8NXR5</accession>
<evidence type="ECO:0000256" key="1">
    <source>
        <dbReference type="SAM" id="MobiDB-lite"/>
    </source>
</evidence>
<dbReference type="AlphaFoldDB" id="F8NXR5"/>
<evidence type="ECO:0000313" key="3">
    <source>
        <dbReference type="Proteomes" id="UP000008064"/>
    </source>
</evidence>
<protein>
    <submittedName>
        <fullName evidence="2">Uncharacterized protein</fullName>
    </submittedName>
</protein>
<reference evidence="3" key="1">
    <citation type="journal article" date="2011" name="Science">
        <title>The plant cell wall-decomposing machinery underlies the functional diversity of forest fungi.</title>
        <authorList>
            <person name="Eastwood D.C."/>
            <person name="Floudas D."/>
            <person name="Binder M."/>
            <person name="Majcherczyk A."/>
            <person name="Schneider P."/>
            <person name="Aerts A."/>
            <person name="Asiegbu F.O."/>
            <person name="Baker S.E."/>
            <person name="Barry K."/>
            <person name="Bendiksby M."/>
            <person name="Blumentritt M."/>
            <person name="Coutinho P.M."/>
            <person name="Cullen D."/>
            <person name="de Vries R.P."/>
            <person name="Gathman A."/>
            <person name="Goodell B."/>
            <person name="Henrissat B."/>
            <person name="Ihrmark K."/>
            <person name="Kauserud H."/>
            <person name="Kohler A."/>
            <person name="LaButti K."/>
            <person name="Lapidus A."/>
            <person name="Lavin J.L."/>
            <person name="Lee Y.-H."/>
            <person name="Lindquist E."/>
            <person name="Lilly W."/>
            <person name="Lucas S."/>
            <person name="Morin E."/>
            <person name="Murat C."/>
            <person name="Oguiza J.A."/>
            <person name="Park J."/>
            <person name="Pisabarro A.G."/>
            <person name="Riley R."/>
            <person name="Rosling A."/>
            <person name="Salamov A."/>
            <person name="Schmidt O."/>
            <person name="Schmutz J."/>
            <person name="Skrede I."/>
            <person name="Stenlid J."/>
            <person name="Wiebenga A."/>
            <person name="Xie X."/>
            <person name="Kuees U."/>
            <person name="Hibbett D.S."/>
            <person name="Hoffmeister D."/>
            <person name="Hoegberg N."/>
            <person name="Martin F."/>
            <person name="Grigoriev I.V."/>
            <person name="Watkinson S.C."/>
        </authorList>
    </citation>
    <scope>NUCLEOTIDE SEQUENCE [LARGE SCALE GENOMIC DNA]</scope>
    <source>
        <strain evidence="3">S7.9</strain>
    </source>
</reference>
<name>F8NXR5_SERL9</name>
<organism evidence="3">
    <name type="scientific">Serpula lacrymans var. lacrymans (strain S7.9)</name>
    <name type="common">Dry rot fungus</name>
    <dbReference type="NCBI Taxonomy" id="578457"/>
    <lineage>
        <taxon>Eukaryota</taxon>
        <taxon>Fungi</taxon>
        <taxon>Dikarya</taxon>
        <taxon>Basidiomycota</taxon>
        <taxon>Agaricomycotina</taxon>
        <taxon>Agaricomycetes</taxon>
        <taxon>Agaricomycetidae</taxon>
        <taxon>Boletales</taxon>
        <taxon>Coniophorineae</taxon>
        <taxon>Serpulaceae</taxon>
        <taxon>Serpula</taxon>
    </lineage>
</organism>
<dbReference type="Proteomes" id="UP000008064">
    <property type="component" value="Unassembled WGS sequence"/>
</dbReference>
<dbReference type="EMBL" id="GL945434">
    <property type="protein sequence ID" value="EGO24736.1"/>
    <property type="molecule type" value="Genomic_DNA"/>
</dbReference>
<feature type="compositionally biased region" description="Basic and acidic residues" evidence="1">
    <location>
        <begin position="66"/>
        <end position="84"/>
    </location>
</feature>
<dbReference type="RefSeq" id="XP_007318755.1">
    <property type="nucleotide sequence ID" value="XM_007318693.1"/>
</dbReference>
<gene>
    <name evidence="2" type="ORF">SERLADRAFT_468486</name>
</gene>
<sequence>MNSNSDIKSRVNYAINQEVEVRIRANVWVVGIIVGILEVAKRCTRSAYRIVYTSEDQQHTAQFEPEDVRPKENTKDSEQRNVPP</sequence>
<dbReference type="HOGENOM" id="CLU_2528863_0_0_1"/>
<dbReference type="OrthoDB" id="3254025at2759"/>
<evidence type="ECO:0000313" key="2">
    <source>
        <dbReference type="EMBL" id="EGO24736.1"/>
    </source>
</evidence>
<dbReference type="KEGG" id="sla:SERLADRAFT_468486"/>
<dbReference type="GeneID" id="18819418"/>
<proteinExistence type="predicted"/>
<feature type="region of interest" description="Disordered" evidence="1">
    <location>
        <begin position="54"/>
        <end position="84"/>
    </location>
</feature>